<accession>A0A0E9QES7</accession>
<reference evidence="1" key="1">
    <citation type="submission" date="2014-11" db="EMBL/GenBank/DDBJ databases">
        <authorList>
            <person name="Amaro Gonzalez C."/>
        </authorList>
    </citation>
    <scope>NUCLEOTIDE SEQUENCE</scope>
</reference>
<reference evidence="1" key="2">
    <citation type="journal article" date="2015" name="Fish Shellfish Immunol.">
        <title>Early steps in the European eel (Anguilla anguilla)-Vibrio vulnificus interaction in the gills: Role of the RtxA13 toxin.</title>
        <authorList>
            <person name="Callol A."/>
            <person name="Pajuelo D."/>
            <person name="Ebbesson L."/>
            <person name="Teles M."/>
            <person name="MacKenzie S."/>
            <person name="Amaro C."/>
        </authorList>
    </citation>
    <scope>NUCLEOTIDE SEQUENCE</scope>
</reference>
<sequence>MCQTDGLVCVARVLNTERTLEYEKPKGTRCPRTPLNWNEAQNYTVHCYCLMRAQIKSFI</sequence>
<proteinExistence type="predicted"/>
<dbReference type="EMBL" id="GBXM01093757">
    <property type="protein sequence ID" value="JAH14820.1"/>
    <property type="molecule type" value="Transcribed_RNA"/>
</dbReference>
<evidence type="ECO:0000313" key="1">
    <source>
        <dbReference type="EMBL" id="JAH14820.1"/>
    </source>
</evidence>
<dbReference type="EMBL" id="GBXM01057694">
    <property type="protein sequence ID" value="JAH50883.1"/>
    <property type="molecule type" value="Transcribed_RNA"/>
</dbReference>
<organism evidence="1">
    <name type="scientific">Anguilla anguilla</name>
    <name type="common">European freshwater eel</name>
    <name type="synonym">Muraena anguilla</name>
    <dbReference type="NCBI Taxonomy" id="7936"/>
    <lineage>
        <taxon>Eukaryota</taxon>
        <taxon>Metazoa</taxon>
        <taxon>Chordata</taxon>
        <taxon>Craniata</taxon>
        <taxon>Vertebrata</taxon>
        <taxon>Euteleostomi</taxon>
        <taxon>Actinopterygii</taxon>
        <taxon>Neopterygii</taxon>
        <taxon>Teleostei</taxon>
        <taxon>Anguilliformes</taxon>
        <taxon>Anguillidae</taxon>
        <taxon>Anguilla</taxon>
    </lineage>
</organism>
<dbReference type="AlphaFoldDB" id="A0A0E9QES7"/>
<protein>
    <submittedName>
        <fullName evidence="1">Uncharacterized protein</fullName>
    </submittedName>
</protein>
<name>A0A0E9QES7_ANGAN</name>